<dbReference type="PANTHER" id="PTHR30290:SF34">
    <property type="entry name" value="ABC TRANSPORTER, PERIPLASMIC OLIGO-PEPTIDE BINDING PROTEIN, PUTATIVE-RELATED"/>
    <property type="match status" value="1"/>
</dbReference>
<comment type="similarity">
    <text evidence="2">Belongs to the bacterial solute-binding protein 5 family.</text>
</comment>
<feature type="region of interest" description="Disordered" evidence="3">
    <location>
        <begin position="45"/>
        <end position="64"/>
    </location>
</feature>
<dbReference type="SUPFAM" id="SSF53850">
    <property type="entry name" value="Periplasmic binding protein-like II"/>
    <property type="match status" value="1"/>
</dbReference>
<dbReference type="Proteomes" id="UP000249065">
    <property type="component" value="Unassembled WGS sequence"/>
</dbReference>
<dbReference type="GO" id="GO:0043190">
    <property type="term" value="C:ATP-binding cassette (ABC) transporter complex"/>
    <property type="evidence" value="ECO:0007669"/>
    <property type="project" value="InterPro"/>
</dbReference>
<dbReference type="InterPro" id="IPR030678">
    <property type="entry name" value="Peptide/Ni-bd"/>
</dbReference>
<protein>
    <recommendedName>
        <fullName evidence="4">Solute-binding protein family 5 domain-containing protein</fullName>
    </recommendedName>
</protein>
<comment type="subcellular location">
    <subcellularLocation>
        <location evidence="1">Periplasm</location>
    </subcellularLocation>
</comment>
<evidence type="ECO:0000256" key="3">
    <source>
        <dbReference type="SAM" id="MobiDB-lite"/>
    </source>
</evidence>
<name>A0A327MC87_9PROT</name>
<dbReference type="CDD" id="cd08512">
    <property type="entry name" value="PBP2_NikA_DppA_OppA_like_7"/>
    <property type="match status" value="1"/>
</dbReference>
<dbReference type="Gene3D" id="3.10.105.10">
    <property type="entry name" value="Dipeptide-binding Protein, Domain 3"/>
    <property type="match status" value="1"/>
</dbReference>
<gene>
    <name evidence="5" type="ORF">DOO78_05930</name>
</gene>
<proteinExistence type="inferred from homology"/>
<dbReference type="GO" id="GO:1904680">
    <property type="term" value="F:peptide transmembrane transporter activity"/>
    <property type="evidence" value="ECO:0007669"/>
    <property type="project" value="TreeGrafter"/>
</dbReference>
<dbReference type="Pfam" id="PF00496">
    <property type="entry name" value="SBP_bac_5"/>
    <property type="match status" value="1"/>
</dbReference>
<reference evidence="6" key="1">
    <citation type="submission" date="2018-06" db="EMBL/GenBank/DDBJ databases">
        <authorList>
            <person name="Khan S.A."/>
        </authorList>
    </citation>
    <scope>NUCLEOTIDE SEQUENCE [LARGE SCALE GENOMIC DNA]</scope>
    <source>
        <strain evidence="6">DB-1506</strain>
    </source>
</reference>
<dbReference type="PANTHER" id="PTHR30290">
    <property type="entry name" value="PERIPLASMIC BINDING COMPONENT OF ABC TRANSPORTER"/>
    <property type="match status" value="1"/>
</dbReference>
<accession>A0A327MC87</accession>
<feature type="domain" description="Solute-binding protein family 5" evidence="4">
    <location>
        <begin position="137"/>
        <end position="505"/>
    </location>
</feature>
<evidence type="ECO:0000259" key="4">
    <source>
        <dbReference type="Pfam" id="PF00496"/>
    </source>
</evidence>
<dbReference type="PIRSF" id="PIRSF002741">
    <property type="entry name" value="MppA"/>
    <property type="match status" value="1"/>
</dbReference>
<dbReference type="GO" id="GO:0030288">
    <property type="term" value="C:outer membrane-bounded periplasmic space"/>
    <property type="evidence" value="ECO:0007669"/>
    <property type="project" value="UniProtKB-ARBA"/>
</dbReference>
<comment type="caution">
    <text evidence="5">The sequence shown here is derived from an EMBL/GenBank/DDBJ whole genome shotgun (WGS) entry which is preliminary data.</text>
</comment>
<dbReference type="EMBL" id="QLIX01000003">
    <property type="protein sequence ID" value="RAI59794.1"/>
    <property type="molecule type" value="Genomic_DNA"/>
</dbReference>
<dbReference type="Gene3D" id="3.40.190.10">
    <property type="entry name" value="Periplasmic binding protein-like II"/>
    <property type="match status" value="1"/>
</dbReference>
<dbReference type="InterPro" id="IPR000914">
    <property type="entry name" value="SBP_5_dom"/>
</dbReference>
<keyword evidence="6" id="KW-1185">Reference proteome</keyword>
<evidence type="ECO:0000256" key="1">
    <source>
        <dbReference type="ARBA" id="ARBA00004418"/>
    </source>
</evidence>
<dbReference type="GO" id="GO:0015833">
    <property type="term" value="P:peptide transport"/>
    <property type="evidence" value="ECO:0007669"/>
    <property type="project" value="TreeGrafter"/>
</dbReference>
<dbReference type="Gene3D" id="3.90.76.10">
    <property type="entry name" value="Dipeptide-binding Protein, Domain 1"/>
    <property type="match status" value="1"/>
</dbReference>
<evidence type="ECO:0000256" key="2">
    <source>
        <dbReference type="ARBA" id="ARBA00005695"/>
    </source>
</evidence>
<sequence length="592" mass="65120">MHLPIGHGPSSCPSPVTAAGGLAKAMPGPATTMPDSAAARLARVLLPPRRDRTGHEGPGMKGMTSMEITRRGGAAMALATLMAAAPRARAATPGLMVRSDGQPQNLDPHQVFDVPMMGYALNTYDGLLRYQGSPPTLEPWLAVDHTASEDGLDWAFRLRPGVAFHDGSPLTASDVVYSFRRVLALGKAPASAFLPILKPENVTAPDPLTVRFRLDRPYGPFRAAIPIVAIVNERMVRANERGNDWGAAWLAANEAGSGAYAFVPGSLTPNERLDLQRHEGHFLGWADNPSPVARIAMRTARETSTGVLGLMNGSIDFTDSYLPTDQVEQIQSSRIARVERHSSLRTFVIRMNNARAPFDNVNFRKAMAHAFNYDGFIREILKGYADRNPGPMPNPLWGAPKDAAGYAYDLGKARDFLRAAQAEGVNLRQPIRIHIQSQLEQTNQAAQLFQSDLQSLGVNLRIVSDTWANIVTATGSAETAPDMWIHWVSTYFVDPENWVGQMYDSRFHGTWKASSYYRNAEVDALLARARGLVRQEDRAPLYEEATRRVMADCADIWVYNTVELRGVSNRLANYRFCPVGSGAEMRWLRLKG</sequence>
<evidence type="ECO:0000313" key="5">
    <source>
        <dbReference type="EMBL" id="RAI59794.1"/>
    </source>
</evidence>
<dbReference type="AlphaFoldDB" id="A0A327MC87"/>
<dbReference type="InterPro" id="IPR039424">
    <property type="entry name" value="SBP_5"/>
</dbReference>
<organism evidence="5 6">
    <name type="scientific">Roseicella frigidaeris</name>
    <dbReference type="NCBI Taxonomy" id="2230885"/>
    <lineage>
        <taxon>Bacteria</taxon>
        <taxon>Pseudomonadati</taxon>
        <taxon>Pseudomonadota</taxon>
        <taxon>Alphaproteobacteria</taxon>
        <taxon>Acetobacterales</taxon>
        <taxon>Roseomonadaceae</taxon>
        <taxon>Roseicella</taxon>
    </lineage>
</organism>
<evidence type="ECO:0000313" key="6">
    <source>
        <dbReference type="Proteomes" id="UP000249065"/>
    </source>
</evidence>